<name>A0A221SXH3_9DEIO</name>
<reference evidence="3 4" key="1">
    <citation type="submission" date="2017-05" db="EMBL/GenBank/DDBJ databases">
        <title>The complete genome sequence of Deinococcus ficus isolated from the rhizosphere of the Ficus religiosa L. in Taiwan.</title>
        <authorList>
            <person name="Wu K.-M."/>
            <person name="Liao T.-L."/>
            <person name="Liu Y.-M."/>
            <person name="Young C.-C."/>
            <person name="Tsai S.-F."/>
        </authorList>
    </citation>
    <scope>NUCLEOTIDE SEQUENCE [LARGE SCALE GENOMIC DNA]</scope>
    <source>
        <strain evidence="3 4">CC-FR2-10</strain>
    </source>
</reference>
<dbReference type="AlphaFoldDB" id="A0A221SXH3"/>
<dbReference type="Pfam" id="PF13529">
    <property type="entry name" value="Peptidase_C39_2"/>
    <property type="match status" value="1"/>
</dbReference>
<accession>A0A221SXH3</accession>
<evidence type="ECO:0000313" key="4">
    <source>
        <dbReference type="Proteomes" id="UP000259030"/>
    </source>
</evidence>
<dbReference type="InterPro" id="IPR039563">
    <property type="entry name" value="Peptidase_C39_single_dom"/>
</dbReference>
<feature type="signal peptide" evidence="1">
    <location>
        <begin position="1"/>
        <end position="20"/>
    </location>
</feature>
<dbReference type="InterPro" id="IPR039564">
    <property type="entry name" value="Peptidase_C39-like"/>
</dbReference>
<dbReference type="KEGG" id="dfc:DFI_10155"/>
<organism evidence="3 4">
    <name type="scientific">Deinococcus ficus</name>
    <dbReference type="NCBI Taxonomy" id="317577"/>
    <lineage>
        <taxon>Bacteria</taxon>
        <taxon>Thermotogati</taxon>
        <taxon>Deinococcota</taxon>
        <taxon>Deinococci</taxon>
        <taxon>Deinococcales</taxon>
        <taxon>Deinococcaceae</taxon>
        <taxon>Deinococcus</taxon>
    </lineage>
</organism>
<dbReference type="RefSeq" id="WP_027463027.1">
    <property type="nucleotide sequence ID" value="NZ_CP021081.1"/>
</dbReference>
<feature type="chain" id="PRO_5011281694" evidence="1">
    <location>
        <begin position="21"/>
        <end position="358"/>
    </location>
</feature>
<dbReference type="STRING" id="317577.GCA_000419625_01877"/>
<feature type="domain" description="Peptidase C39-like" evidence="2">
    <location>
        <begin position="189"/>
        <end position="319"/>
    </location>
</feature>
<sequence>MRLACVLIGTALLVSAGAGALTMTHPNSTTTLHERAADWKAADLKNLTVQGDVLTLAPGAASGTVTGAPLTAPAFDELVPSWNARTGASGSVTLDLRVQTGGTWSRWYSFGTWSAAEGRSSVNGQNDATGQVLTDTLRLKAKATTYQYRVTVKGAGTQLSLLAFNTSDRARRAATQGQASDRRAWGKVIDVPQRSQMIYPDGGEVWCSPTSVSMILAKHGVNVTVPVAAKGMYDRAYDGTGNWPFNTAYAAEQGLRAFVTRLPSLSAAEKYITAGVPLAVSLGWKKGELPGAPLPSSTGHLMVLIGFDAQGNPVLNDPAAPGNDTVRRTYPRTAFERLWLSHSGGLAYVISPRGTPLP</sequence>
<evidence type="ECO:0000256" key="1">
    <source>
        <dbReference type="SAM" id="SignalP"/>
    </source>
</evidence>
<evidence type="ECO:0000313" key="3">
    <source>
        <dbReference type="EMBL" id="ASN81330.1"/>
    </source>
</evidence>
<dbReference type="EMBL" id="CP021081">
    <property type="protein sequence ID" value="ASN81330.1"/>
    <property type="molecule type" value="Genomic_DNA"/>
</dbReference>
<keyword evidence="4" id="KW-1185">Reference proteome</keyword>
<gene>
    <name evidence="3" type="ORF">DFI_10155</name>
</gene>
<evidence type="ECO:0000259" key="2">
    <source>
        <dbReference type="Pfam" id="PF13529"/>
    </source>
</evidence>
<proteinExistence type="predicted"/>
<dbReference type="Gene3D" id="3.90.70.10">
    <property type="entry name" value="Cysteine proteinases"/>
    <property type="match status" value="1"/>
</dbReference>
<protein>
    <submittedName>
        <fullName evidence="3">Peptidase C39</fullName>
    </submittedName>
</protein>
<keyword evidence="1" id="KW-0732">Signal</keyword>
<dbReference type="Proteomes" id="UP000259030">
    <property type="component" value="Chromosome"/>
</dbReference>
<dbReference type="CDD" id="cd02549">
    <property type="entry name" value="Peptidase_C39A"/>
    <property type="match status" value="1"/>
</dbReference>